<dbReference type="PANTHER" id="PTHR32332:SF38">
    <property type="entry name" value="MONOOXYGENASE RV1533-RELATED"/>
    <property type="match status" value="1"/>
</dbReference>
<name>A0A972VYH9_9GAMM</name>
<accession>A0A972VYH9</accession>
<evidence type="ECO:0000256" key="2">
    <source>
        <dbReference type="ARBA" id="ARBA00022643"/>
    </source>
</evidence>
<evidence type="ECO:0000256" key="1">
    <source>
        <dbReference type="ARBA" id="ARBA00022630"/>
    </source>
</evidence>
<comment type="caution">
    <text evidence="4">The sequence shown here is derived from an EMBL/GenBank/DDBJ whole genome shotgun (WGS) entry which is preliminary data.</text>
</comment>
<proteinExistence type="predicted"/>
<dbReference type="InterPro" id="IPR013785">
    <property type="entry name" value="Aldolase_TIM"/>
</dbReference>
<gene>
    <name evidence="4" type="ORF">HQ497_06215</name>
</gene>
<keyword evidence="4" id="KW-0503">Monooxygenase</keyword>
<dbReference type="EMBL" id="JABMOJ010000229">
    <property type="protein sequence ID" value="NQV64942.1"/>
    <property type="molecule type" value="Genomic_DNA"/>
</dbReference>
<dbReference type="InterPro" id="IPR004136">
    <property type="entry name" value="NMO"/>
</dbReference>
<dbReference type="PANTHER" id="PTHR32332">
    <property type="entry name" value="2-NITROPROPANE DIOXYGENASE"/>
    <property type="match status" value="1"/>
</dbReference>
<keyword evidence="2" id="KW-0288">FMN</keyword>
<dbReference type="SUPFAM" id="SSF51412">
    <property type="entry name" value="Inosine monophosphate dehydrogenase (IMPDH)"/>
    <property type="match status" value="1"/>
</dbReference>
<reference evidence="4" key="1">
    <citation type="submission" date="2020-05" db="EMBL/GenBank/DDBJ databases">
        <title>Sulfur intermediates as new biogeochemical hubs in an aquatic model microbial ecosystem.</title>
        <authorList>
            <person name="Vigneron A."/>
        </authorList>
    </citation>
    <scope>NUCLEOTIDE SEQUENCE</scope>
    <source>
        <strain evidence="4">Bin.250</strain>
    </source>
</reference>
<keyword evidence="1" id="KW-0285">Flavoprotein</keyword>
<dbReference type="AlphaFoldDB" id="A0A972VYH9"/>
<organism evidence="4 5">
    <name type="scientific">SAR86 cluster bacterium</name>
    <dbReference type="NCBI Taxonomy" id="2030880"/>
    <lineage>
        <taxon>Bacteria</taxon>
        <taxon>Pseudomonadati</taxon>
        <taxon>Pseudomonadota</taxon>
        <taxon>Gammaproteobacteria</taxon>
        <taxon>SAR86 cluster</taxon>
    </lineage>
</organism>
<dbReference type="Pfam" id="PF03060">
    <property type="entry name" value="NMO"/>
    <property type="match status" value="1"/>
</dbReference>
<evidence type="ECO:0000313" key="4">
    <source>
        <dbReference type="EMBL" id="NQV64942.1"/>
    </source>
</evidence>
<evidence type="ECO:0000313" key="5">
    <source>
        <dbReference type="Proteomes" id="UP000754644"/>
    </source>
</evidence>
<protein>
    <submittedName>
        <fullName evidence="4">Nitronate monooxygenase</fullName>
    </submittedName>
</protein>
<dbReference type="CDD" id="cd04730">
    <property type="entry name" value="NPD_like"/>
    <property type="match status" value="1"/>
</dbReference>
<dbReference type="Proteomes" id="UP000754644">
    <property type="component" value="Unassembled WGS sequence"/>
</dbReference>
<dbReference type="GO" id="GO:0018580">
    <property type="term" value="F:nitronate monooxygenase activity"/>
    <property type="evidence" value="ECO:0007669"/>
    <property type="project" value="InterPro"/>
</dbReference>
<keyword evidence="3" id="KW-0560">Oxidoreductase</keyword>
<sequence>MHTGTLSTRICEEYGIKYPIFGFAHSVDAVIAITNAGGLGVFGGTRSTPEEIEEAMVKIRRAVGSKPFGIDLVLPPGMPQVDNRAAIEAELPAEHREFVQQIYAKYAVPPATRPGMRSRFVRSTEMEDRQLAAIMASDVDLFACGIGAPPRAIDQAKAMGKKTCALVGSPHHVERAVRTGIDLIVAQGYDAGAHTGPIGTFSLVPQIVDAAGDLPVLAAGGVATGRHIAASLALGAVGVWIGTAWLTTKEHQDHLSPLEQQKLLAATGADTVISRADSGKTLRQIRSAWSQEWDNDKAPRPLKMPFQDILVGDLLGAIDEHGIEALVHSPAGQGIGWFNHITSVKAVIDQLVAETEQALTSMGIPRA</sequence>
<dbReference type="Gene3D" id="3.20.20.70">
    <property type="entry name" value="Aldolase class I"/>
    <property type="match status" value="1"/>
</dbReference>
<evidence type="ECO:0000256" key="3">
    <source>
        <dbReference type="ARBA" id="ARBA00023002"/>
    </source>
</evidence>